<dbReference type="RefSeq" id="WP_188837433.1">
    <property type="nucleotide sequence ID" value="NZ_BMHI01000004.1"/>
</dbReference>
<keyword evidence="3" id="KW-0378">Hydrolase</keyword>
<dbReference type="SUPFAM" id="SSF53187">
    <property type="entry name" value="Zn-dependent exopeptidases"/>
    <property type="match status" value="1"/>
</dbReference>
<dbReference type="InterPro" id="IPR001261">
    <property type="entry name" value="ArgE/DapE_CS"/>
</dbReference>
<keyword evidence="2" id="KW-0479">Metal-binding</keyword>
<dbReference type="InterPro" id="IPR036264">
    <property type="entry name" value="Bact_exopeptidase_dim_dom"/>
</dbReference>
<dbReference type="GO" id="GO:0046872">
    <property type="term" value="F:metal ion binding"/>
    <property type="evidence" value="ECO:0007669"/>
    <property type="project" value="UniProtKB-KW"/>
</dbReference>
<dbReference type="InterPro" id="IPR002933">
    <property type="entry name" value="Peptidase_M20"/>
</dbReference>
<dbReference type="SUPFAM" id="SSF55031">
    <property type="entry name" value="Bacterial exopeptidase dimerisation domain"/>
    <property type="match status" value="1"/>
</dbReference>
<dbReference type="InterPro" id="IPR050072">
    <property type="entry name" value="Peptidase_M20A"/>
</dbReference>
<dbReference type="Gene3D" id="3.40.630.10">
    <property type="entry name" value="Zn peptidases"/>
    <property type="match status" value="2"/>
</dbReference>
<dbReference type="InterPro" id="IPR011650">
    <property type="entry name" value="Peptidase_M20_dimer"/>
</dbReference>
<evidence type="ECO:0000313" key="6">
    <source>
        <dbReference type="EMBL" id="GGB33872.1"/>
    </source>
</evidence>
<gene>
    <name evidence="6" type="ORF">GCM10011492_25620</name>
</gene>
<dbReference type="PANTHER" id="PTHR43808">
    <property type="entry name" value="ACETYLORNITHINE DEACETYLASE"/>
    <property type="match status" value="1"/>
</dbReference>
<reference evidence="6" key="1">
    <citation type="journal article" date="2014" name="Int. J. Syst. Evol. Microbiol.">
        <title>Complete genome sequence of Corynebacterium casei LMG S-19264T (=DSM 44701T), isolated from a smear-ripened cheese.</title>
        <authorList>
            <consortium name="US DOE Joint Genome Institute (JGI-PGF)"/>
            <person name="Walter F."/>
            <person name="Albersmeier A."/>
            <person name="Kalinowski J."/>
            <person name="Ruckert C."/>
        </authorList>
    </citation>
    <scope>NUCLEOTIDE SEQUENCE</scope>
    <source>
        <strain evidence="6">CGMCC 1.15085</strain>
    </source>
</reference>
<reference evidence="6" key="2">
    <citation type="submission" date="2020-09" db="EMBL/GenBank/DDBJ databases">
        <authorList>
            <person name="Sun Q."/>
            <person name="Zhou Y."/>
        </authorList>
    </citation>
    <scope>NUCLEOTIDE SEQUENCE</scope>
    <source>
        <strain evidence="6">CGMCC 1.15085</strain>
    </source>
</reference>
<dbReference type="Pfam" id="PF01546">
    <property type="entry name" value="Peptidase_M20"/>
    <property type="match status" value="1"/>
</dbReference>
<evidence type="ECO:0000259" key="5">
    <source>
        <dbReference type="Pfam" id="PF07687"/>
    </source>
</evidence>
<evidence type="ECO:0000256" key="4">
    <source>
        <dbReference type="ARBA" id="ARBA00022833"/>
    </source>
</evidence>
<name>A0A916WUJ9_9MICO</name>
<dbReference type="PROSITE" id="PS00758">
    <property type="entry name" value="ARGE_DAPE_CPG2_1"/>
    <property type="match status" value="1"/>
</dbReference>
<evidence type="ECO:0000313" key="7">
    <source>
        <dbReference type="Proteomes" id="UP000636793"/>
    </source>
</evidence>
<evidence type="ECO:0000256" key="2">
    <source>
        <dbReference type="ARBA" id="ARBA00022723"/>
    </source>
</evidence>
<comment type="cofactor">
    <cofactor evidence="1">
        <name>Zn(2+)</name>
        <dbReference type="ChEBI" id="CHEBI:29105"/>
    </cofactor>
</comment>
<proteinExistence type="predicted"/>
<dbReference type="GO" id="GO:0016787">
    <property type="term" value="F:hydrolase activity"/>
    <property type="evidence" value="ECO:0007669"/>
    <property type="project" value="UniProtKB-KW"/>
</dbReference>
<dbReference type="EMBL" id="BMHI01000004">
    <property type="protein sequence ID" value="GGB33872.1"/>
    <property type="molecule type" value="Genomic_DNA"/>
</dbReference>
<dbReference type="Pfam" id="PF07687">
    <property type="entry name" value="M20_dimer"/>
    <property type="match status" value="1"/>
</dbReference>
<dbReference type="Gene3D" id="3.30.70.360">
    <property type="match status" value="1"/>
</dbReference>
<dbReference type="Proteomes" id="UP000636793">
    <property type="component" value="Unassembled WGS sequence"/>
</dbReference>
<keyword evidence="7" id="KW-1185">Reference proteome</keyword>
<accession>A0A916WUJ9</accession>
<dbReference type="CDD" id="cd08659">
    <property type="entry name" value="M20_ArgE_DapE-like"/>
    <property type="match status" value="1"/>
</dbReference>
<dbReference type="AlphaFoldDB" id="A0A916WUJ9"/>
<organism evidence="6 7">
    <name type="scientific">Flexivirga endophytica</name>
    <dbReference type="NCBI Taxonomy" id="1849103"/>
    <lineage>
        <taxon>Bacteria</taxon>
        <taxon>Bacillati</taxon>
        <taxon>Actinomycetota</taxon>
        <taxon>Actinomycetes</taxon>
        <taxon>Micrococcales</taxon>
        <taxon>Dermacoccaceae</taxon>
        <taxon>Flexivirga</taxon>
    </lineage>
</organism>
<comment type="caution">
    <text evidence="6">The sequence shown here is derived from an EMBL/GenBank/DDBJ whole genome shotgun (WGS) entry which is preliminary data.</text>
</comment>
<evidence type="ECO:0000256" key="1">
    <source>
        <dbReference type="ARBA" id="ARBA00001947"/>
    </source>
</evidence>
<feature type="domain" description="Peptidase M20 dimerisation" evidence="5">
    <location>
        <begin position="196"/>
        <end position="300"/>
    </location>
</feature>
<sequence length="412" mass="42978">MTTESAERQQVSQLEARALELIEEADLVGLTQTLVRIPGENPPGEEAARVEALVSACRGRDLSVVRTTAAQDRDNVSATTLGGDGPRLLLLGHTDVVPVGDGWTVEPFGGLVRDGRIFGRGSTDMLGGLAASVVAMHAVQRAAGDVGEQLSGRIELVATVDEEEGGIGIRRFMADDPPTYLGCITAEPTDLQTIVAARGDCYLDITVHGVAAHAGRPSDGRNAIYGAARVIESLRGWNDELAASPHPLVGPATWSVGIVTGGQGTAIVPATCRVQADRRLLPGEDPEAVRRAVIARIDSLDLGRDDLRVEVALPMSMPGFETPADAGFVQEVDRALADSGGPGLPLGGWTAACDGGYVSRDFGVPTVVLGPGSVNDQAHRPDESVSIAELVTAARTYARTAARLLAPRGGRV</sequence>
<evidence type="ECO:0000256" key="3">
    <source>
        <dbReference type="ARBA" id="ARBA00022801"/>
    </source>
</evidence>
<keyword evidence="4" id="KW-0862">Zinc</keyword>
<protein>
    <submittedName>
        <fullName evidence="6">Acetylornithine deacetylase</fullName>
    </submittedName>
</protein>